<evidence type="ECO:0000259" key="7">
    <source>
        <dbReference type="Pfam" id="PF22528"/>
    </source>
</evidence>
<keyword evidence="4 6" id="KW-0949">S-adenosyl-L-methionine</keyword>
<keyword evidence="9" id="KW-1185">Reference proteome</keyword>
<dbReference type="GO" id="GO:0042054">
    <property type="term" value="F:histone methyltransferase activity"/>
    <property type="evidence" value="ECO:0007669"/>
    <property type="project" value="TreeGrafter"/>
</dbReference>
<dbReference type="FunFam" id="3.40.50.150:FF:000071">
    <property type="entry name" value="Protein arginine N-methyltransferase 7"/>
    <property type="match status" value="1"/>
</dbReference>
<dbReference type="Pfam" id="PF22528">
    <property type="entry name" value="PRMT_C"/>
    <property type="match status" value="1"/>
</dbReference>
<dbReference type="Pfam" id="PF06325">
    <property type="entry name" value="PrmA"/>
    <property type="match status" value="1"/>
</dbReference>
<comment type="caution">
    <text evidence="8">The sequence shown here is derived from an EMBL/GenBank/DDBJ whole genome shotgun (WGS) entry which is preliminary data.</text>
</comment>
<dbReference type="OrthoDB" id="412876at2759"/>
<dbReference type="CDD" id="cd02440">
    <property type="entry name" value="AdoMet_MTases"/>
    <property type="match status" value="1"/>
</dbReference>
<dbReference type="FunFam" id="3.40.50.150:FF:000070">
    <property type="entry name" value="Protein arginine N-methyltransferase 7"/>
    <property type="match status" value="1"/>
</dbReference>
<dbReference type="InterPro" id="IPR025799">
    <property type="entry name" value="Arg_MeTrfase"/>
</dbReference>
<evidence type="ECO:0000256" key="6">
    <source>
        <dbReference type="PROSITE-ProRule" id="PRU01015"/>
    </source>
</evidence>
<keyword evidence="3 6" id="KW-0808">Transferase</keyword>
<organism evidence="8 9">
    <name type="scientific">Allacma fusca</name>
    <dbReference type="NCBI Taxonomy" id="39272"/>
    <lineage>
        <taxon>Eukaryota</taxon>
        <taxon>Metazoa</taxon>
        <taxon>Ecdysozoa</taxon>
        <taxon>Arthropoda</taxon>
        <taxon>Hexapoda</taxon>
        <taxon>Collembola</taxon>
        <taxon>Symphypleona</taxon>
        <taxon>Sminthuridae</taxon>
        <taxon>Allacma</taxon>
    </lineage>
</organism>
<dbReference type="AlphaFoldDB" id="A0A8J2PSD6"/>
<evidence type="ECO:0000256" key="5">
    <source>
        <dbReference type="ARBA" id="ARBA00022737"/>
    </source>
</evidence>
<dbReference type="GO" id="GO:0016274">
    <property type="term" value="F:protein-arginine N-methyltransferase activity"/>
    <property type="evidence" value="ECO:0007669"/>
    <property type="project" value="InterPro"/>
</dbReference>
<dbReference type="InterPro" id="IPR055135">
    <property type="entry name" value="PRMT_dom"/>
</dbReference>
<evidence type="ECO:0000256" key="2">
    <source>
        <dbReference type="ARBA" id="ARBA00022603"/>
    </source>
</evidence>
<accession>A0A8J2PSD6</accession>
<protein>
    <recommendedName>
        <fullName evidence="1">Protein arginine N-methyltransferase 7</fullName>
    </recommendedName>
</protein>
<gene>
    <name evidence="8" type="ORF">AFUS01_LOCUS44368</name>
</gene>
<dbReference type="PANTHER" id="PTHR11006:SF4">
    <property type="entry name" value="PROTEIN ARGININE N-METHYLTRANSFERASE 7"/>
    <property type="match status" value="1"/>
</dbReference>
<evidence type="ECO:0000313" key="8">
    <source>
        <dbReference type="EMBL" id="CAG7834930.1"/>
    </source>
</evidence>
<dbReference type="PROSITE" id="PS51678">
    <property type="entry name" value="SAM_MT_PRMT"/>
    <property type="match status" value="2"/>
</dbReference>
<evidence type="ECO:0000256" key="1">
    <source>
        <dbReference type="ARBA" id="ARBA00018773"/>
    </source>
</evidence>
<keyword evidence="5" id="KW-0677">Repeat</keyword>
<feature type="domain" description="Protein arginine N-methyltransferase" evidence="7">
    <location>
        <begin position="300"/>
        <end position="407"/>
    </location>
</feature>
<dbReference type="PANTHER" id="PTHR11006">
    <property type="entry name" value="PROTEIN ARGININE N-METHYLTRANSFERASE"/>
    <property type="match status" value="1"/>
</dbReference>
<dbReference type="Proteomes" id="UP000708208">
    <property type="component" value="Unassembled WGS sequence"/>
</dbReference>
<proteinExistence type="predicted"/>
<name>A0A8J2PSD6_9HEXA</name>
<evidence type="ECO:0000256" key="4">
    <source>
        <dbReference type="ARBA" id="ARBA00022691"/>
    </source>
</evidence>
<dbReference type="EMBL" id="CAJVCH010570436">
    <property type="protein sequence ID" value="CAG7834930.1"/>
    <property type="molecule type" value="Genomic_DNA"/>
</dbReference>
<evidence type="ECO:0000313" key="9">
    <source>
        <dbReference type="Proteomes" id="UP000708208"/>
    </source>
</evidence>
<dbReference type="GO" id="GO:0032259">
    <property type="term" value="P:methylation"/>
    <property type="evidence" value="ECO:0007669"/>
    <property type="project" value="UniProtKB-KW"/>
</dbReference>
<keyword evidence="2 6" id="KW-0489">Methyltransferase</keyword>
<reference evidence="8" key="1">
    <citation type="submission" date="2021-06" db="EMBL/GenBank/DDBJ databases">
        <authorList>
            <person name="Hodson N. C."/>
            <person name="Mongue J. A."/>
            <person name="Jaron S. K."/>
        </authorList>
    </citation>
    <scope>NUCLEOTIDE SEQUENCE</scope>
</reference>
<sequence length="770" mass="87896">MGRTRRRYEYILNWKACNINIGIRDFGLTLDLTPTEIRGIPVNADPALRIWRFASMGMQPAVNFVQKFNPTKNTFEWEEQPEQYDFFQEIARSAYADMLHDFDRNQKYERALALAIKKVQGRGEKAVVLDIGTGTGLLSMMAVRHGADTVYACEAFEPMAKCASQVIKRNGCAEKIKLIPKRSTDLQVGPGKDMDTRANILVTEVYDTELIGEGAIETFNHAHEFLLEDGCQVIPHAAEIYAMVVDCPTVDKWNVIQPVKLPDGPEISFPESISKCSGVPSVHDLQLSELNPNLFTPISSPLKVFDFNYTEHNQRTPDYRRSLLNFQSEASGKCGAVFTWWLLIMDPEGEIVITMQPEWWNKGNEKFSPTWKDHWMQCAYYLPEPCVTTKGQNLVIEAFHDEFSLWYQINPVTERTQEVLNHEVATLERPICECGVHTTLSRSRIGMLNDDKRNSLFISVLQKYIRSGESVCLVLSEGSLLPLFAACMGAKKVFVLEEHRHSAHVMKQIVHFNGLDNIVTVIHKKPDQVTQADLNDLKVNIVIGDPFFHSSILPWNNLYFWYAKEALRWSFEKDIKIIPSKAYLKGIAVEFQDLHHIKAPVNVVKSCDDNNCGYDIQDFDNLVLRASDLTDHRIDAQPLWEYKGRGLSEEINLATIDLTQPQIIAHHDPVPFQKFLSPPNGIALWMDWQLDEDIIVANGPLAASQERLSAPVQLNWDMNLKQGVFFTRRNDVLDTTNIDVKYIVNSGDVDIWVVTKTWDEDKKEYIVKRT</sequence>
<evidence type="ECO:0000256" key="3">
    <source>
        <dbReference type="ARBA" id="ARBA00022679"/>
    </source>
</evidence>